<dbReference type="Proteomes" id="UP001328107">
    <property type="component" value="Unassembled WGS sequence"/>
</dbReference>
<evidence type="ECO:0000313" key="4">
    <source>
        <dbReference type="EMBL" id="GMR50320.1"/>
    </source>
</evidence>
<reference evidence="5" key="1">
    <citation type="submission" date="2022-10" db="EMBL/GenBank/DDBJ databases">
        <title>Genome assembly of Pristionchus species.</title>
        <authorList>
            <person name="Yoshida K."/>
            <person name="Sommer R.J."/>
        </authorList>
    </citation>
    <scope>NUCLEOTIDE SEQUENCE [LARGE SCALE GENOMIC DNA]</scope>
    <source>
        <strain evidence="5">RS5460</strain>
    </source>
</reference>
<name>A0AAN5CTW3_9BILA</name>
<accession>A0AAN5CTW3</accession>
<dbReference type="Pfam" id="PF05184">
    <property type="entry name" value="SapB_1"/>
    <property type="match status" value="1"/>
</dbReference>
<keyword evidence="1" id="KW-1015">Disulfide bond</keyword>
<dbReference type="InterPro" id="IPR008139">
    <property type="entry name" value="SaposinB_dom"/>
</dbReference>
<dbReference type="InterPro" id="IPR007856">
    <property type="entry name" value="SapB_1"/>
</dbReference>
<feature type="non-terminal residue" evidence="4">
    <location>
        <position position="1"/>
    </location>
</feature>
<keyword evidence="2" id="KW-0325">Glycoprotein</keyword>
<dbReference type="InterPro" id="IPR011001">
    <property type="entry name" value="Saposin-like"/>
</dbReference>
<organism evidence="4 5">
    <name type="scientific">Pristionchus mayeri</name>
    <dbReference type="NCBI Taxonomy" id="1317129"/>
    <lineage>
        <taxon>Eukaryota</taxon>
        <taxon>Metazoa</taxon>
        <taxon>Ecdysozoa</taxon>
        <taxon>Nematoda</taxon>
        <taxon>Chromadorea</taxon>
        <taxon>Rhabditida</taxon>
        <taxon>Rhabditina</taxon>
        <taxon>Diplogasteromorpha</taxon>
        <taxon>Diplogasteroidea</taxon>
        <taxon>Neodiplogasteridae</taxon>
        <taxon>Pristionchus</taxon>
    </lineage>
</organism>
<dbReference type="PANTHER" id="PTHR11480">
    <property type="entry name" value="SAPOSIN-RELATED"/>
    <property type="match status" value="1"/>
</dbReference>
<evidence type="ECO:0000259" key="3">
    <source>
        <dbReference type="PROSITE" id="PS50015"/>
    </source>
</evidence>
<dbReference type="AlphaFoldDB" id="A0AAN5CTW3"/>
<dbReference type="SUPFAM" id="SSF47862">
    <property type="entry name" value="Saposin"/>
    <property type="match status" value="2"/>
</dbReference>
<sequence>QDEIFSTNRISEQPVEAFQSSCGECKSVVHGIIAVIDDPQRLAELINALCMESSSPVECKMIALTIGVFIKRLEPYFRDEEAICKKMHLCANAKLENFHRLGMIYLKEMGAIDGKNATNEFVCDECQMAVEEFKKVVDDEKRRAEVINILQNICKHVPKYWEVCESWVDDYLPKIWKSLDDFLADANQACAQIGFCAKQEGVPSSKIASFYNGLKAL</sequence>
<dbReference type="GO" id="GO:0006629">
    <property type="term" value="P:lipid metabolic process"/>
    <property type="evidence" value="ECO:0007669"/>
    <property type="project" value="InterPro"/>
</dbReference>
<dbReference type="PANTHER" id="PTHR11480:SF3">
    <property type="entry name" value="BCDNA.GH08312"/>
    <property type="match status" value="1"/>
</dbReference>
<dbReference type="InterPro" id="IPR051428">
    <property type="entry name" value="Sphingo_Act-Surfact_Prot"/>
</dbReference>
<gene>
    <name evidence="4" type="ORF">PMAYCL1PPCAC_20515</name>
</gene>
<keyword evidence="5" id="KW-1185">Reference proteome</keyword>
<proteinExistence type="predicted"/>
<dbReference type="Gene3D" id="1.10.225.10">
    <property type="entry name" value="Saposin-like"/>
    <property type="match status" value="1"/>
</dbReference>
<evidence type="ECO:0000256" key="2">
    <source>
        <dbReference type="ARBA" id="ARBA00023180"/>
    </source>
</evidence>
<evidence type="ECO:0000313" key="5">
    <source>
        <dbReference type="Proteomes" id="UP001328107"/>
    </source>
</evidence>
<comment type="caution">
    <text evidence="4">The sequence shown here is derived from an EMBL/GenBank/DDBJ whole genome shotgun (WGS) entry which is preliminary data.</text>
</comment>
<dbReference type="PROSITE" id="PS50015">
    <property type="entry name" value="SAP_B"/>
    <property type="match status" value="1"/>
</dbReference>
<dbReference type="EMBL" id="BTRK01000004">
    <property type="protein sequence ID" value="GMR50320.1"/>
    <property type="molecule type" value="Genomic_DNA"/>
</dbReference>
<dbReference type="SMART" id="SM00741">
    <property type="entry name" value="SapB"/>
    <property type="match status" value="2"/>
</dbReference>
<evidence type="ECO:0000256" key="1">
    <source>
        <dbReference type="ARBA" id="ARBA00023157"/>
    </source>
</evidence>
<dbReference type="InterPro" id="IPR008138">
    <property type="entry name" value="SapB_2"/>
</dbReference>
<protein>
    <recommendedName>
        <fullName evidence="3">Saposin B-type domain-containing protein</fullName>
    </recommendedName>
</protein>
<feature type="domain" description="Saposin B-type" evidence="3">
    <location>
        <begin position="119"/>
        <end position="200"/>
    </location>
</feature>
<dbReference type="Pfam" id="PF03489">
    <property type="entry name" value="SapB_2"/>
    <property type="match status" value="1"/>
</dbReference>